<evidence type="ECO:0000313" key="1">
    <source>
        <dbReference type="EMBL" id="CAD8195346.1"/>
    </source>
</evidence>
<dbReference type="EMBL" id="CAJJDP010000109">
    <property type="protein sequence ID" value="CAD8195346.1"/>
    <property type="molecule type" value="Genomic_DNA"/>
</dbReference>
<accession>A0A8S1X802</accession>
<dbReference type="OMA" id="MALYQNH"/>
<dbReference type="OrthoDB" id="10397622at2759"/>
<comment type="caution">
    <text evidence="1">The sequence shown here is derived from an EMBL/GenBank/DDBJ whole genome shotgun (WGS) entry which is preliminary data.</text>
</comment>
<name>A0A8S1X802_PAROT</name>
<gene>
    <name evidence="1" type="ORF">POCTA_138.1.T1090012</name>
</gene>
<evidence type="ECO:0000313" key="2">
    <source>
        <dbReference type="Proteomes" id="UP000683925"/>
    </source>
</evidence>
<proteinExistence type="predicted"/>
<organism evidence="1 2">
    <name type="scientific">Paramecium octaurelia</name>
    <dbReference type="NCBI Taxonomy" id="43137"/>
    <lineage>
        <taxon>Eukaryota</taxon>
        <taxon>Sar</taxon>
        <taxon>Alveolata</taxon>
        <taxon>Ciliophora</taxon>
        <taxon>Intramacronucleata</taxon>
        <taxon>Oligohymenophorea</taxon>
        <taxon>Peniculida</taxon>
        <taxon>Parameciidae</taxon>
        <taxon>Paramecium</taxon>
    </lineage>
</organism>
<dbReference type="Proteomes" id="UP000683925">
    <property type="component" value="Unassembled WGS sequence"/>
</dbReference>
<reference evidence="1" key="1">
    <citation type="submission" date="2021-01" db="EMBL/GenBank/DDBJ databases">
        <authorList>
            <consortium name="Genoscope - CEA"/>
            <person name="William W."/>
        </authorList>
    </citation>
    <scope>NUCLEOTIDE SEQUENCE</scope>
</reference>
<sequence>MIIQIFQTQQNIFLFKQLRFSRHFSLKNKYLRLIYMALYCSDQFECSDNDYNQSNIQMYNDDNGTNQQMALYQNHGTSQSVKMKQSQNKVKVSIKDKQQMCFRQDQSDQDSQRIQNTFKVSQTQYSNPYNGQNQVVTKYKVTQKSRFN</sequence>
<dbReference type="AlphaFoldDB" id="A0A8S1X802"/>
<keyword evidence="2" id="KW-1185">Reference proteome</keyword>
<protein>
    <submittedName>
        <fullName evidence="1">Uncharacterized protein</fullName>
    </submittedName>
</protein>